<dbReference type="Pfam" id="PF03401">
    <property type="entry name" value="TctC"/>
    <property type="match status" value="1"/>
</dbReference>
<name>A0A2N4UAX1_9BURK</name>
<reference evidence="2 3" key="1">
    <citation type="submission" date="2017-10" db="EMBL/GenBank/DDBJ databases">
        <title>Two draft genome sequences of Pusillimonas sp. strains isolated from a nitrate- and radionuclide-contaminated groundwater in Russia.</title>
        <authorList>
            <person name="Grouzdev D.S."/>
            <person name="Tourova T.P."/>
            <person name="Goeva M.A."/>
            <person name="Babich T.L."/>
            <person name="Sokolova D.S."/>
            <person name="Abdullin R."/>
            <person name="Poltaraus A.B."/>
            <person name="Toshchakov S.V."/>
            <person name="Nazina T.N."/>
        </authorList>
    </citation>
    <scope>NUCLEOTIDE SEQUENCE [LARGE SCALE GENOMIC DNA]</scope>
    <source>
        <strain evidence="2 3">JR1/69-2-13</strain>
    </source>
</reference>
<dbReference type="OrthoDB" id="8678477at2"/>
<comment type="caution">
    <text evidence="2">The sequence shown here is derived from an EMBL/GenBank/DDBJ whole genome shotgun (WGS) entry which is preliminary data.</text>
</comment>
<dbReference type="AlphaFoldDB" id="A0A2N4UAX1"/>
<dbReference type="Gene3D" id="3.40.190.10">
    <property type="entry name" value="Periplasmic binding protein-like II"/>
    <property type="match status" value="1"/>
</dbReference>
<proteinExistence type="inferred from homology"/>
<organism evidence="2 3">
    <name type="scientific">Pollutimonas nitritireducens</name>
    <dbReference type="NCBI Taxonomy" id="2045209"/>
    <lineage>
        <taxon>Bacteria</taxon>
        <taxon>Pseudomonadati</taxon>
        <taxon>Pseudomonadota</taxon>
        <taxon>Betaproteobacteria</taxon>
        <taxon>Burkholderiales</taxon>
        <taxon>Alcaligenaceae</taxon>
        <taxon>Pollutimonas</taxon>
    </lineage>
</organism>
<gene>
    <name evidence="2" type="ORF">CR155_19855</name>
</gene>
<dbReference type="CDD" id="cd07012">
    <property type="entry name" value="PBP2_Bug_TTT"/>
    <property type="match status" value="1"/>
</dbReference>
<dbReference type="Proteomes" id="UP000234328">
    <property type="component" value="Unassembled WGS sequence"/>
</dbReference>
<evidence type="ECO:0000256" key="1">
    <source>
        <dbReference type="ARBA" id="ARBA00006987"/>
    </source>
</evidence>
<dbReference type="InterPro" id="IPR042100">
    <property type="entry name" value="Bug_dom1"/>
</dbReference>
<comment type="similarity">
    <text evidence="1">Belongs to the UPF0065 (bug) family.</text>
</comment>
<dbReference type="RefSeq" id="WP_102071779.1">
    <property type="nucleotide sequence ID" value="NZ_PDNV01000016.1"/>
</dbReference>
<dbReference type="Gene3D" id="3.40.190.150">
    <property type="entry name" value="Bordetella uptake gene, domain 1"/>
    <property type="match status" value="1"/>
</dbReference>
<dbReference type="InterPro" id="IPR005064">
    <property type="entry name" value="BUG"/>
</dbReference>
<evidence type="ECO:0000313" key="2">
    <source>
        <dbReference type="EMBL" id="PLC52159.1"/>
    </source>
</evidence>
<evidence type="ECO:0000313" key="3">
    <source>
        <dbReference type="Proteomes" id="UP000234328"/>
    </source>
</evidence>
<accession>A0A2N4UAX1</accession>
<keyword evidence="3" id="KW-1185">Reference proteome</keyword>
<dbReference type="SUPFAM" id="SSF53850">
    <property type="entry name" value="Periplasmic binding protein-like II"/>
    <property type="match status" value="1"/>
</dbReference>
<dbReference type="PIRSF" id="PIRSF017082">
    <property type="entry name" value="YflP"/>
    <property type="match status" value="1"/>
</dbReference>
<dbReference type="PANTHER" id="PTHR42928:SF5">
    <property type="entry name" value="BLR1237 PROTEIN"/>
    <property type="match status" value="1"/>
</dbReference>
<protein>
    <submittedName>
        <fullName evidence="2">ABC transporter substrate-binding protein</fullName>
    </submittedName>
</protein>
<sequence length="315" mass="33119">MMATAGLAAAGPRILFAQGYPTRPLSVLVGFSPGGGTDVTARIVSTRMSSAFGQPIVVENKPGAAGTLAAGQVERAASDGYTILMNASGAFIHSILKSDFNYDPVDVCTPIAAVTKTPVVMLVNNSLPVKNVAEFVKLAREKGDGLSYGSDGVAGTTQLCGEYFNTLAGIKLLHVPFKGAGPSVVATASGQVDANFPTLPSALTMLKAGKVRALAVSGSERSKILPDIPTFEELGYKDFDFLCWFGFVGPKGVPADIVQKLNDVTQQALQDPTIQASIESQGMEIMPGSSKEWLDFMVKDAENIKRMAKVSNLQL</sequence>
<dbReference type="PANTHER" id="PTHR42928">
    <property type="entry name" value="TRICARBOXYLATE-BINDING PROTEIN"/>
    <property type="match status" value="1"/>
</dbReference>
<dbReference type="EMBL" id="PDNV01000016">
    <property type="protein sequence ID" value="PLC52159.1"/>
    <property type="molecule type" value="Genomic_DNA"/>
</dbReference>